<evidence type="ECO:0000313" key="2">
    <source>
        <dbReference type="EMBL" id="KAH7350228.1"/>
    </source>
</evidence>
<dbReference type="AlphaFoldDB" id="A0A8K0T8A7"/>
<comment type="caution">
    <text evidence="2">The sequence shown here is derived from an EMBL/GenBank/DDBJ whole genome shotgun (WGS) entry which is preliminary data.</text>
</comment>
<sequence length="295" mass="33009">MRSVWSLFLCALLALNVLAESEYVHAKELIYFYTNYILEGDVYGRDSPNDAWINQCRQPGKGRCGFNEFIYYVTTGKRTVGDWPSFIPAANGRLDVTNSAAVEAAAKNIVDLDYATGNIVPSRVIQGRGFVALYDAMQEIYEYAEQQANSKGGEAKAAFDKYAPKAKEMRNEVEKLRDGTSQSKLRDELKSAFPNDNRYAIYDKPGGGKYDAIVFKDTTMSGGTKSYTVVDIPGTEAANKELQPGGGLRAKWTERIDMFWRDDTKLIHRNVNQPRANRNHAAVVSRIQALRTRCG</sequence>
<name>A0A8K0T8A7_9PEZI</name>
<dbReference type="EMBL" id="JAGPXD010000006">
    <property type="protein sequence ID" value="KAH7350228.1"/>
    <property type="molecule type" value="Genomic_DNA"/>
</dbReference>
<feature type="chain" id="PRO_5035481158" evidence="1">
    <location>
        <begin position="20"/>
        <end position="295"/>
    </location>
</feature>
<keyword evidence="3" id="KW-1185">Reference proteome</keyword>
<accession>A0A8K0T8A7</accession>
<reference evidence="2" key="1">
    <citation type="journal article" date="2021" name="Nat. Commun.">
        <title>Genetic determinants of endophytism in the Arabidopsis root mycobiome.</title>
        <authorList>
            <person name="Mesny F."/>
            <person name="Miyauchi S."/>
            <person name="Thiergart T."/>
            <person name="Pickel B."/>
            <person name="Atanasova L."/>
            <person name="Karlsson M."/>
            <person name="Huettel B."/>
            <person name="Barry K.W."/>
            <person name="Haridas S."/>
            <person name="Chen C."/>
            <person name="Bauer D."/>
            <person name="Andreopoulos W."/>
            <person name="Pangilinan J."/>
            <person name="LaButti K."/>
            <person name="Riley R."/>
            <person name="Lipzen A."/>
            <person name="Clum A."/>
            <person name="Drula E."/>
            <person name="Henrissat B."/>
            <person name="Kohler A."/>
            <person name="Grigoriev I.V."/>
            <person name="Martin F.M."/>
            <person name="Hacquard S."/>
        </authorList>
    </citation>
    <scope>NUCLEOTIDE SEQUENCE</scope>
    <source>
        <strain evidence="2">MPI-CAGE-AT-0016</strain>
    </source>
</reference>
<evidence type="ECO:0000256" key="1">
    <source>
        <dbReference type="SAM" id="SignalP"/>
    </source>
</evidence>
<proteinExistence type="predicted"/>
<feature type="signal peptide" evidence="1">
    <location>
        <begin position="1"/>
        <end position="19"/>
    </location>
</feature>
<keyword evidence="1" id="KW-0732">Signal</keyword>
<gene>
    <name evidence="2" type="ORF">B0T11DRAFT_333229</name>
</gene>
<dbReference type="OrthoDB" id="3434269at2759"/>
<protein>
    <submittedName>
        <fullName evidence="2">Uncharacterized protein</fullName>
    </submittedName>
</protein>
<dbReference type="Proteomes" id="UP000813385">
    <property type="component" value="Unassembled WGS sequence"/>
</dbReference>
<evidence type="ECO:0000313" key="3">
    <source>
        <dbReference type="Proteomes" id="UP000813385"/>
    </source>
</evidence>
<organism evidence="2 3">
    <name type="scientific">Plectosphaerella cucumerina</name>
    <dbReference type="NCBI Taxonomy" id="40658"/>
    <lineage>
        <taxon>Eukaryota</taxon>
        <taxon>Fungi</taxon>
        <taxon>Dikarya</taxon>
        <taxon>Ascomycota</taxon>
        <taxon>Pezizomycotina</taxon>
        <taxon>Sordariomycetes</taxon>
        <taxon>Hypocreomycetidae</taxon>
        <taxon>Glomerellales</taxon>
        <taxon>Plectosphaerellaceae</taxon>
        <taxon>Plectosphaerella</taxon>
    </lineage>
</organism>